<feature type="domain" description="CUB" evidence="3">
    <location>
        <begin position="65"/>
        <end position="196"/>
    </location>
</feature>
<comment type="caution">
    <text evidence="4">The sequence shown here is derived from an EMBL/GenBank/DDBJ whole genome shotgun (WGS) entry which is preliminary data.</text>
</comment>
<dbReference type="Pfam" id="PF00431">
    <property type="entry name" value="CUB"/>
    <property type="match status" value="1"/>
</dbReference>
<dbReference type="Proteomes" id="UP001367676">
    <property type="component" value="Unassembled WGS sequence"/>
</dbReference>
<dbReference type="InterPro" id="IPR035914">
    <property type="entry name" value="Sperma_CUB_dom_sf"/>
</dbReference>
<dbReference type="PROSITE" id="PS01180">
    <property type="entry name" value="CUB"/>
    <property type="match status" value="1"/>
</dbReference>
<proteinExistence type="predicted"/>
<dbReference type="SUPFAM" id="SSF49854">
    <property type="entry name" value="Spermadhesin, CUB domain"/>
    <property type="match status" value="1"/>
</dbReference>
<evidence type="ECO:0000256" key="2">
    <source>
        <dbReference type="PROSITE-ProRule" id="PRU00059"/>
    </source>
</evidence>
<dbReference type="AlphaFoldDB" id="A0AAN9TRD0"/>
<evidence type="ECO:0000256" key="1">
    <source>
        <dbReference type="ARBA" id="ARBA00023157"/>
    </source>
</evidence>
<gene>
    <name evidence="4" type="ORF">V9T40_008927</name>
</gene>
<sequence>MTARPCHEKRHFTEVVTIIRCNTLNRRLNNLPLVLATLKNIDNNKQNANSSNAEATSMASDDDTCNITTIISKSYGEIKSVNHPEPYPKNCEWTYVIQVGNEHRIQLKVLDWDVDTENGDELSIQPISTKDRSINAESHAFLFSAENNSTTTTTATTESNVAFELDNLCCDSAIVKFKAGNNSNNHTGFLLVYQRQDEVTTQTPSQIGVPGWHQVYLCGMSLNECPSSWPSSSNCLQVNFSIKLEENEVPTELTSEHLEEMWDVYRDTDKLIPLGLWVDEKLNNVKPASSSQNITFINAEEGNSRIVSDDLNQEDDQHIYQTLTSLFTKAAENSRASLDSAGLRTTGESKSVTLETCKNTGNINS</sequence>
<accession>A0AAN9TRD0</accession>
<evidence type="ECO:0000313" key="5">
    <source>
        <dbReference type="Proteomes" id="UP001367676"/>
    </source>
</evidence>
<name>A0AAN9TRD0_9HEMI</name>
<keyword evidence="5" id="KW-1185">Reference proteome</keyword>
<dbReference type="Gene3D" id="2.60.120.290">
    <property type="entry name" value="Spermadhesin, CUB domain"/>
    <property type="match status" value="1"/>
</dbReference>
<protein>
    <recommendedName>
        <fullName evidence="3">CUB domain-containing protein</fullName>
    </recommendedName>
</protein>
<dbReference type="InterPro" id="IPR000859">
    <property type="entry name" value="CUB_dom"/>
</dbReference>
<dbReference type="EMBL" id="JBBCAQ010000010">
    <property type="protein sequence ID" value="KAK7601486.1"/>
    <property type="molecule type" value="Genomic_DNA"/>
</dbReference>
<evidence type="ECO:0000313" key="4">
    <source>
        <dbReference type="EMBL" id="KAK7601486.1"/>
    </source>
</evidence>
<comment type="caution">
    <text evidence="2">Lacks conserved residue(s) required for the propagation of feature annotation.</text>
</comment>
<keyword evidence="1" id="KW-1015">Disulfide bond</keyword>
<organism evidence="4 5">
    <name type="scientific">Parthenolecanium corni</name>
    <dbReference type="NCBI Taxonomy" id="536013"/>
    <lineage>
        <taxon>Eukaryota</taxon>
        <taxon>Metazoa</taxon>
        <taxon>Ecdysozoa</taxon>
        <taxon>Arthropoda</taxon>
        <taxon>Hexapoda</taxon>
        <taxon>Insecta</taxon>
        <taxon>Pterygota</taxon>
        <taxon>Neoptera</taxon>
        <taxon>Paraneoptera</taxon>
        <taxon>Hemiptera</taxon>
        <taxon>Sternorrhyncha</taxon>
        <taxon>Coccoidea</taxon>
        <taxon>Coccidae</taxon>
        <taxon>Parthenolecanium</taxon>
    </lineage>
</organism>
<reference evidence="4 5" key="1">
    <citation type="submission" date="2024-03" db="EMBL/GenBank/DDBJ databases">
        <title>Adaptation during the transition from Ophiocordyceps entomopathogen to insect associate is accompanied by gene loss and intensified selection.</title>
        <authorList>
            <person name="Ward C.M."/>
            <person name="Onetto C.A."/>
            <person name="Borneman A.R."/>
        </authorList>
    </citation>
    <scope>NUCLEOTIDE SEQUENCE [LARGE SCALE GENOMIC DNA]</scope>
    <source>
        <strain evidence="4">AWRI1</strain>
        <tissue evidence="4">Single Adult Female</tissue>
    </source>
</reference>
<evidence type="ECO:0000259" key="3">
    <source>
        <dbReference type="PROSITE" id="PS01180"/>
    </source>
</evidence>